<dbReference type="EMBL" id="MSZX01000005">
    <property type="protein sequence ID" value="OPA77775.1"/>
    <property type="molecule type" value="Genomic_DNA"/>
</dbReference>
<evidence type="ECO:0000313" key="2">
    <source>
        <dbReference type="EMBL" id="OPA77775.1"/>
    </source>
</evidence>
<dbReference type="PANTHER" id="PTHR43433">
    <property type="entry name" value="HYDROLASE, ALPHA/BETA FOLD FAMILY PROTEIN"/>
    <property type="match status" value="1"/>
</dbReference>
<dbReference type="InterPro" id="IPR050471">
    <property type="entry name" value="AB_hydrolase"/>
</dbReference>
<dbReference type="InterPro" id="IPR029058">
    <property type="entry name" value="AB_hydrolase_fold"/>
</dbReference>
<dbReference type="STRING" id="1324314.BVG16_15205"/>
<name>A0A1T2XD60_9BACL</name>
<sequence>MPLESINGTMLYYETYGTGIPIVFIHPPLLTSANFSYQQMQLSDQFQVITFDIRGHGRSQPSNIPLSYALITEDMKQLLDHLNIEKAIICGYSAGGSIALEAMLAHSDRFWGGILISTMSEASDFVLRNRIRLAIGMSGWQPLMRLLMLGITWGNADSAHTFRNLLHNSQCGNTQNIQEYYKFSLNYNCTNQLSKINTPVLLLYGDKDRGFIRYRKILQQGLRHFKLILIQNVKHQLPTKAAAEINQVMRNWIQEQSGNLPTDIKESDFMPEAYIAAQERSKEQNQISD</sequence>
<dbReference type="GO" id="GO:0016787">
    <property type="term" value="F:hydrolase activity"/>
    <property type="evidence" value="ECO:0007669"/>
    <property type="project" value="UniProtKB-KW"/>
</dbReference>
<dbReference type="Gene3D" id="3.40.50.1820">
    <property type="entry name" value="alpha/beta hydrolase"/>
    <property type="match status" value="1"/>
</dbReference>
<comment type="caution">
    <text evidence="2">The sequence shown here is derived from an EMBL/GenBank/DDBJ whole genome shotgun (WGS) entry which is preliminary data.</text>
</comment>
<organism evidence="2 3">
    <name type="scientific">Paenibacillus selenitireducens</name>
    <dbReference type="NCBI Taxonomy" id="1324314"/>
    <lineage>
        <taxon>Bacteria</taxon>
        <taxon>Bacillati</taxon>
        <taxon>Bacillota</taxon>
        <taxon>Bacilli</taxon>
        <taxon>Bacillales</taxon>
        <taxon>Paenibacillaceae</taxon>
        <taxon>Paenibacillus</taxon>
    </lineage>
</organism>
<proteinExistence type="predicted"/>
<dbReference type="Proteomes" id="UP000190188">
    <property type="component" value="Unassembled WGS sequence"/>
</dbReference>
<protein>
    <submittedName>
        <fullName evidence="2">Alpha/beta hydrolase</fullName>
    </submittedName>
</protein>
<dbReference type="PANTHER" id="PTHR43433:SF5">
    <property type="entry name" value="AB HYDROLASE-1 DOMAIN-CONTAINING PROTEIN"/>
    <property type="match status" value="1"/>
</dbReference>
<evidence type="ECO:0000313" key="3">
    <source>
        <dbReference type="Proteomes" id="UP000190188"/>
    </source>
</evidence>
<reference evidence="2 3" key="1">
    <citation type="submission" date="2017-01" db="EMBL/GenBank/DDBJ databases">
        <title>Genome analysis of Paenibacillus selenitrireducens ES3-24.</title>
        <authorList>
            <person name="Xu D."/>
            <person name="Yao R."/>
            <person name="Zheng S."/>
        </authorList>
    </citation>
    <scope>NUCLEOTIDE SEQUENCE [LARGE SCALE GENOMIC DNA]</scope>
    <source>
        <strain evidence="2 3">ES3-24</strain>
    </source>
</reference>
<dbReference type="InterPro" id="IPR000073">
    <property type="entry name" value="AB_hydrolase_1"/>
</dbReference>
<keyword evidence="2" id="KW-0378">Hydrolase</keyword>
<keyword evidence="3" id="KW-1185">Reference proteome</keyword>
<feature type="domain" description="AB hydrolase-1" evidence="1">
    <location>
        <begin position="21"/>
        <end position="125"/>
    </location>
</feature>
<gene>
    <name evidence="2" type="ORF">BVG16_15205</name>
</gene>
<accession>A0A1T2XD60</accession>
<dbReference type="AlphaFoldDB" id="A0A1T2XD60"/>
<dbReference type="RefSeq" id="WP_198957472.1">
    <property type="nucleotide sequence ID" value="NZ_MSZX01000005.1"/>
</dbReference>
<dbReference type="SUPFAM" id="SSF53474">
    <property type="entry name" value="alpha/beta-Hydrolases"/>
    <property type="match status" value="1"/>
</dbReference>
<dbReference type="Pfam" id="PF00561">
    <property type="entry name" value="Abhydrolase_1"/>
    <property type="match status" value="1"/>
</dbReference>
<evidence type="ECO:0000259" key="1">
    <source>
        <dbReference type="Pfam" id="PF00561"/>
    </source>
</evidence>